<sequence>MMASSYNAKDEDGHHPGSVGSGGPGAVKSKKPDNTAFKQQRLPAWQPILTAGTVLPAFFMIGLIFIPIGIGLLVTSNNIKEFEIYTYDKRFCAFNVFMYYGLSNFYQNHRRYVKSRDDSQLNGDKSSLQNPSKECEPYRTSDKKSIAPCGAIANSLFNDTLELFYIHPNGSRIAIHLVKTGIAWWTDKHVKFRNPGENNNNLSIVFQDTSKPVNWRKPVYELDPSDPDNNGFINEDFIVWMRTAALPTFRKLYRIIQKKKDNMTPTLPPGNYSLEVIYNYPVRSFDGRKRMILSTISWMGGKNPFLGIAYITVGSVCFFLGVVLLIIHHKYGNRNNNADIPN</sequence>
<feature type="compositionally biased region" description="Polar residues" evidence="17">
    <location>
        <begin position="120"/>
        <end position="132"/>
    </location>
</feature>
<keyword evidence="7" id="KW-1003">Cell membrane</keyword>
<evidence type="ECO:0000256" key="14">
    <source>
        <dbReference type="ARBA" id="ARBA00023180"/>
    </source>
</evidence>
<accession>A0A8C2CFM7</accession>
<reference evidence="19" key="1">
    <citation type="submission" date="2025-08" db="UniProtKB">
        <authorList>
            <consortium name="Ensembl"/>
        </authorList>
    </citation>
    <scope>IDENTIFICATION</scope>
</reference>
<evidence type="ECO:0000256" key="12">
    <source>
        <dbReference type="ARBA" id="ARBA00023136"/>
    </source>
</evidence>
<evidence type="ECO:0000256" key="4">
    <source>
        <dbReference type="ARBA" id="ARBA00004555"/>
    </source>
</evidence>
<keyword evidence="12 16" id="KW-0472">Membrane</keyword>
<evidence type="ECO:0000256" key="8">
    <source>
        <dbReference type="ARBA" id="ARBA00022692"/>
    </source>
</evidence>
<dbReference type="Pfam" id="PF03381">
    <property type="entry name" value="CDC50"/>
    <property type="match status" value="1"/>
</dbReference>
<dbReference type="GO" id="GO:0005794">
    <property type="term" value="C:Golgi apparatus"/>
    <property type="evidence" value="ECO:0007669"/>
    <property type="project" value="UniProtKB-SubCell"/>
</dbReference>
<evidence type="ECO:0000256" key="15">
    <source>
        <dbReference type="ARBA" id="ARBA00023329"/>
    </source>
</evidence>
<dbReference type="Proteomes" id="UP000694701">
    <property type="component" value="Unplaced"/>
</dbReference>
<dbReference type="PANTHER" id="PTHR10926:SF17">
    <property type="entry name" value="CELL CYCLE CONTROL PROTEIN 50A"/>
    <property type="match status" value="1"/>
</dbReference>
<evidence type="ECO:0000256" key="9">
    <source>
        <dbReference type="ARBA" id="ARBA00022989"/>
    </source>
</evidence>
<evidence type="ECO:0000256" key="18">
    <source>
        <dbReference type="SAM" id="Phobius"/>
    </source>
</evidence>
<dbReference type="GO" id="GO:0005783">
    <property type="term" value="C:endoplasmic reticulum"/>
    <property type="evidence" value="ECO:0007669"/>
    <property type="project" value="TreeGrafter"/>
</dbReference>
<evidence type="ECO:0000256" key="1">
    <source>
        <dbReference type="ARBA" id="ARBA00004141"/>
    </source>
</evidence>
<evidence type="ECO:0000256" key="2">
    <source>
        <dbReference type="ARBA" id="ARBA00004221"/>
    </source>
</evidence>
<evidence type="ECO:0000256" key="3">
    <source>
        <dbReference type="ARBA" id="ARBA00004250"/>
    </source>
</evidence>
<evidence type="ECO:0000256" key="10">
    <source>
        <dbReference type="ARBA" id="ARBA00023034"/>
    </source>
</evidence>
<keyword evidence="13" id="KW-1015">Disulfide bond</keyword>
<evidence type="ECO:0000256" key="16">
    <source>
        <dbReference type="PIRNR" id="PIRNR015840"/>
    </source>
</evidence>
<protein>
    <recommendedName>
        <fullName evidence="16">Cell cycle control protein</fullName>
    </recommendedName>
</protein>
<keyword evidence="15" id="KW-0968">Cytoplasmic vesicle</keyword>
<feature type="compositionally biased region" description="Basic and acidic residues" evidence="17">
    <location>
        <begin position="133"/>
        <end position="142"/>
    </location>
</feature>
<keyword evidence="10" id="KW-0333">Golgi apparatus</keyword>
<organism evidence="19 20">
    <name type="scientific">Cyprinus carpio</name>
    <name type="common">Common carp</name>
    <dbReference type="NCBI Taxonomy" id="7962"/>
    <lineage>
        <taxon>Eukaryota</taxon>
        <taxon>Metazoa</taxon>
        <taxon>Chordata</taxon>
        <taxon>Craniata</taxon>
        <taxon>Vertebrata</taxon>
        <taxon>Euteleostomi</taxon>
        <taxon>Actinopterygii</taxon>
        <taxon>Neopterygii</taxon>
        <taxon>Teleostei</taxon>
        <taxon>Ostariophysi</taxon>
        <taxon>Cypriniformes</taxon>
        <taxon>Cyprinidae</taxon>
        <taxon>Cyprininae</taxon>
        <taxon>Cyprinus</taxon>
    </lineage>
</organism>
<evidence type="ECO:0000313" key="20">
    <source>
        <dbReference type="Proteomes" id="UP000694701"/>
    </source>
</evidence>
<keyword evidence="11" id="KW-0445">Lipid transport</keyword>
<feature type="transmembrane region" description="Helical" evidence="18">
    <location>
        <begin position="48"/>
        <end position="74"/>
    </location>
</feature>
<keyword evidence="8 18" id="KW-0812">Transmembrane</keyword>
<keyword evidence="14" id="KW-0325">Glycoprotein</keyword>
<dbReference type="GO" id="GO:0045332">
    <property type="term" value="P:phospholipid translocation"/>
    <property type="evidence" value="ECO:0007669"/>
    <property type="project" value="TreeGrafter"/>
</dbReference>
<feature type="region of interest" description="Disordered" evidence="17">
    <location>
        <begin position="1"/>
        <end position="32"/>
    </location>
</feature>
<evidence type="ECO:0000256" key="7">
    <source>
        <dbReference type="ARBA" id="ARBA00022475"/>
    </source>
</evidence>
<comment type="subcellular location">
    <subcellularLocation>
        <location evidence="2">Apical cell membrane</location>
    </subcellularLocation>
    <subcellularLocation>
        <location evidence="3">Cytoplasmic vesicle</location>
        <location evidence="3">Secretory vesicle membrane</location>
    </subcellularLocation>
    <subcellularLocation>
        <location evidence="4">Golgi apparatus</location>
    </subcellularLocation>
    <subcellularLocation>
        <location evidence="1">Membrane</location>
        <topology evidence="1">Multi-pass membrane protein</topology>
    </subcellularLocation>
</comment>
<evidence type="ECO:0000256" key="17">
    <source>
        <dbReference type="SAM" id="MobiDB-lite"/>
    </source>
</evidence>
<dbReference type="PIRSF" id="PIRSF015840">
    <property type="entry name" value="DUF284_TM_euk"/>
    <property type="match status" value="1"/>
</dbReference>
<proteinExistence type="inferred from homology"/>
<comment type="similarity">
    <text evidence="5 16">Belongs to the CDC50/LEM3 family.</text>
</comment>
<dbReference type="GO" id="GO:0016324">
    <property type="term" value="C:apical plasma membrane"/>
    <property type="evidence" value="ECO:0007669"/>
    <property type="project" value="UniProtKB-SubCell"/>
</dbReference>
<dbReference type="Ensembl" id="ENSCCRT00020011682.1">
    <property type="protein sequence ID" value="ENSCCRP00020010527.1"/>
    <property type="gene ID" value="ENSCCRG00020005274.1"/>
</dbReference>
<feature type="transmembrane region" description="Helical" evidence="18">
    <location>
        <begin position="305"/>
        <end position="327"/>
    </location>
</feature>
<dbReference type="PANTHER" id="PTHR10926">
    <property type="entry name" value="CELL CYCLE CONTROL PROTEIN 50"/>
    <property type="match status" value="1"/>
</dbReference>
<evidence type="ECO:0000313" key="19">
    <source>
        <dbReference type="Ensembl" id="ENSCCRP00020010527.1"/>
    </source>
</evidence>
<feature type="region of interest" description="Disordered" evidence="17">
    <location>
        <begin position="116"/>
        <end position="142"/>
    </location>
</feature>
<evidence type="ECO:0000256" key="5">
    <source>
        <dbReference type="ARBA" id="ARBA00009457"/>
    </source>
</evidence>
<dbReference type="AlphaFoldDB" id="A0A8C2CFM7"/>
<name>A0A8C2CFM7_CYPCA</name>
<evidence type="ECO:0000256" key="13">
    <source>
        <dbReference type="ARBA" id="ARBA00023157"/>
    </source>
</evidence>
<dbReference type="InterPro" id="IPR005045">
    <property type="entry name" value="CDC50/LEM3_fam"/>
</dbReference>
<evidence type="ECO:0000256" key="6">
    <source>
        <dbReference type="ARBA" id="ARBA00022448"/>
    </source>
</evidence>
<keyword evidence="6" id="KW-0813">Transport</keyword>
<keyword evidence="9 18" id="KW-1133">Transmembrane helix</keyword>
<evidence type="ECO:0000256" key="11">
    <source>
        <dbReference type="ARBA" id="ARBA00023055"/>
    </source>
</evidence>
<dbReference type="GO" id="GO:0030658">
    <property type="term" value="C:transport vesicle membrane"/>
    <property type="evidence" value="ECO:0007669"/>
    <property type="project" value="UniProtKB-SubCell"/>
</dbReference>